<comment type="caution">
    <text evidence="1">The sequence shown here is derived from an EMBL/GenBank/DDBJ whole genome shotgun (WGS) entry which is preliminary data.</text>
</comment>
<proteinExistence type="predicted"/>
<protein>
    <submittedName>
        <fullName evidence="1">Uncharacterized protein</fullName>
    </submittedName>
</protein>
<organism evidence="1">
    <name type="scientific">bioreactor metagenome</name>
    <dbReference type="NCBI Taxonomy" id="1076179"/>
    <lineage>
        <taxon>unclassified sequences</taxon>
        <taxon>metagenomes</taxon>
        <taxon>ecological metagenomes</taxon>
    </lineage>
</organism>
<name>A0A645IZJ9_9ZZZZ</name>
<reference evidence="1" key="1">
    <citation type="submission" date="2019-08" db="EMBL/GenBank/DDBJ databases">
        <authorList>
            <person name="Kucharzyk K."/>
            <person name="Murdoch R.W."/>
            <person name="Higgins S."/>
            <person name="Loffler F."/>
        </authorList>
    </citation>
    <scope>NUCLEOTIDE SEQUENCE</scope>
</reference>
<accession>A0A645IZJ9</accession>
<gene>
    <name evidence="1" type="ORF">SDC9_204018</name>
</gene>
<dbReference type="EMBL" id="VSSQ01126547">
    <property type="protein sequence ID" value="MPN56330.1"/>
    <property type="molecule type" value="Genomic_DNA"/>
</dbReference>
<sequence length="123" mass="13899">MFLVQQIAFDGMIHQHRVDENTPVVDLLIQKVERLFILGDRIAPELLPDLALRLHVPNAIRLEAPPFFGIMLREVAPPLPVGLRGLAGEGEVTNEVGTLLELFPLDVQYLAHTLQRQRERQHG</sequence>
<evidence type="ECO:0000313" key="1">
    <source>
        <dbReference type="EMBL" id="MPN56330.1"/>
    </source>
</evidence>
<dbReference type="AlphaFoldDB" id="A0A645IZJ9"/>